<dbReference type="PANTHER" id="PTHR42896:SF2">
    <property type="entry name" value="CBBY-LIKE PROTEIN"/>
    <property type="match status" value="1"/>
</dbReference>
<evidence type="ECO:0000313" key="2">
    <source>
        <dbReference type="EMBL" id="QEN02736.1"/>
    </source>
</evidence>
<dbReference type="SFLD" id="SFLDS00003">
    <property type="entry name" value="Haloacid_Dehalogenase"/>
    <property type="match status" value="1"/>
</dbReference>
<accession>A0A5C1Q769</accession>
<keyword evidence="4" id="KW-1185">Reference proteome</keyword>
<reference evidence="2 3" key="1">
    <citation type="submission" date="2019-02" db="EMBL/GenBank/DDBJ databases">
        <title>Complete Genome Sequence and Methylome Analysis of Sphaerotilus natans subsp. sulfidivorans D-507.</title>
        <authorList>
            <person name="Fomenkov A."/>
            <person name="Gridneva E."/>
            <person name="Smolyakov D."/>
            <person name="Dubinina G."/>
            <person name="Vincze T."/>
            <person name="Grabovich M."/>
            <person name="Roberts R.J."/>
        </authorList>
    </citation>
    <scope>NUCLEOTIDE SEQUENCE [LARGE SCALE GENOMIC DNA]</scope>
    <source>
        <strain evidence="2 3">D-507</strain>
    </source>
</reference>
<dbReference type="EMBL" id="JBEPLS010000012">
    <property type="protein sequence ID" value="MET3605061.1"/>
    <property type="molecule type" value="Genomic_DNA"/>
</dbReference>
<reference evidence="1 4" key="2">
    <citation type="submission" date="2024-06" db="EMBL/GenBank/DDBJ databases">
        <title>Genomic Encyclopedia of Type Strains, Phase IV (KMG-IV): sequencing the most valuable type-strain genomes for metagenomic binning, comparative biology and taxonomic classification.</title>
        <authorList>
            <person name="Goeker M."/>
        </authorList>
    </citation>
    <scope>NUCLEOTIDE SEQUENCE [LARGE SCALE GENOMIC DNA]</scope>
    <source>
        <strain evidence="1 4">D-501</strain>
    </source>
</reference>
<dbReference type="Pfam" id="PF00702">
    <property type="entry name" value="Hydrolase"/>
    <property type="match status" value="1"/>
</dbReference>
<dbReference type="AlphaFoldDB" id="A0A5C1Q769"/>
<dbReference type="EMBL" id="CP035708">
    <property type="protein sequence ID" value="QEN02736.1"/>
    <property type="molecule type" value="Genomic_DNA"/>
</dbReference>
<evidence type="ECO:0000313" key="4">
    <source>
        <dbReference type="Proteomes" id="UP001549111"/>
    </source>
</evidence>
<dbReference type="KEGG" id="snn:EWH46_15280"/>
<sequence length="277" mass="29705">MPAAEPGALRALLWDVDGTLAETERDGHRVAFNLAFERLGLGWRWDEARYVELLAVTGGRERLLHDMAGHSDAPALAGERLALAAELHRLKNGFYAERVRAGAVALRPGVLGLMAQCADQGVRMAIATTTSRANVDALLRAQLGSRWASRFDAVVCGEDTARKKPDPEAYRAVLARLDLSPLQTLALEDSPGGAAAARAAGVPVVVTRSHCFADAIFDEVLAIGPGLHRRGGWRPVLPGPAGDPDAPVDLALLRAWHALHDARGFFPSNDTETLPWP</sequence>
<dbReference type="InterPro" id="IPR036412">
    <property type="entry name" value="HAD-like_sf"/>
</dbReference>
<dbReference type="RefSeq" id="WP_149505359.1">
    <property type="nucleotide sequence ID" value="NZ_JACCPY010000019.1"/>
</dbReference>
<dbReference type="InterPro" id="IPR023198">
    <property type="entry name" value="PGP-like_dom2"/>
</dbReference>
<dbReference type="Proteomes" id="UP001549111">
    <property type="component" value="Unassembled WGS sequence"/>
</dbReference>
<dbReference type="SFLD" id="SFLDG01129">
    <property type="entry name" value="C1.5:_HAD__Beta-PGM__Phosphata"/>
    <property type="match status" value="1"/>
</dbReference>
<proteinExistence type="predicted"/>
<evidence type="ECO:0000313" key="1">
    <source>
        <dbReference type="EMBL" id="MET3605061.1"/>
    </source>
</evidence>
<dbReference type="Proteomes" id="UP000323522">
    <property type="component" value="Chromosome"/>
</dbReference>
<dbReference type="Gene3D" id="3.40.50.1000">
    <property type="entry name" value="HAD superfamily/HAD-like"/>
    <property type="match status" value="1"/>
</dbReference>
<name>A0A5C1Q769_9BURK</name>
<dbReference type="SUPFAM" id="SSF56784">
    <property type="entry name" value="HAD-like"/>
    <property type="match status" value="1"/>
</dbReference>
<organism evidence="2 3">
    <name type="scientific">Sphaerotilus sulfidivorans</name>
    <dbReference type="NCBI Taxonomy" id="639200"/>
    <lineage>
        <taxon>Bacteria</taxon>
        <taxon>Pseudomonadati</taxon>
        <taxon>Pseudomonadota</taxon>
        <taxon>Betaproteobacteria</taxon>
        <taxon>Burkholderiales</taxon>
        <taxon>Sphaerotilaceae</taxon>
        <taxon>Sphaerotilus</taxon>
    </lineage>
</organism>
<dbReference type="PRINTS" id="PR00413">
    <property type="entry name" value="HADHALOGNASE"/>
</dbReference>
<dbReference type="Gene3D" id="1.10.150.240">
    <property type="entry name" value="Putative phosphatase, domain 2"/>
    <property type="match status" value="1"/>
</dbReference>
<dbReference type="NCBIfam" id="TIGR01509">
    <property type="entry name" value="HAD-SF-IA-v3"/>
    <property type="match status" value="1"/>
</dbReference>
<dbReference type="InterPro" id="IPR044999">
    <property type="entry name" value="CbbY-like"/>
</dbReference>
<dbReference type="InterPro" id="IPR006439">
    <property type="entry name" value="HAD-SF_hydro_IA"/>
</dbReference>
<dbReference type="OrthoDB" id="5293434at2"/>
<dbReference type="InterPro" id="IPR023214">
    <property type="entry name" value="HAD_sf"/>
</dbReference>
<gene>
    <name evidence="1" type="ORF">ABIC99_002886</name>
    <name evidence="2" type="ORF">EWH46_15280</name>
</gene>
<dbReference type="GO" id="GO:0016787">
    <property type="term" value="F:hydrolase activity"/>
    <property type="evidence" value="ECO:0007669"/>
    <property type="project" value="UniProtKB-KW"/>
</dbReference>
<protein>
    <submittedName>
        <fullName evidence="2">HAD family hydrolase</fullName>
    </submittedName>
    <submittedName>
        <fullName evidence="1">HAD superfamily hydrolase (TIGR01509 family)</fullName>
    </submittedName>
</protein>
<evidence type="ECO:0000313" key="3">
    <source>
        <dbReference type="Proteomes" id="UP000323522"/>
    </source>
</evidence>
<keyword evidence="2" id="KW-0378">Hydrolase</keyword>
<dbReference type="PANTHER" id="PTHR42896">
    <property type="entry name" value="XYLULOSE-1,5-BISPHOSPHATE (XUBP) PHOSPHATASE"/>
    <property type="match status" value="1"/>
</dbReference>